<reference evidence="3 4" key="1">
    <citation type="submission" date="2021-01" db="EMBL/GenBank/DDBJ databases">
        <title>Whole genome shotgun sequence of Catellatospora citrea NBRC 14495.</title>
        <authorList>
            <person name="Komaki H."/>
            <person name="Tamura T."/>
        </authorList>
    </citation>
    <scope>NUCLEOTIDE SEQUENCE [LARGE SCALE GENOMIC DNA]</scope>
    <source>
        <strain evidence="3 4">NBRC 14495</strain>
    </source>
</reference>
<dbReference type="PANTHER" id="PTHR43685">
    <property type="entry name" value="GLYCOSYLTRANSFERASE"/>
    <property type="match status" value="1"/>
</dbReference>
<protein>
    <recommendedName>
        <fullName evidence="2">Glycosyltransferase 2-like domain-containing protein</fullName>
    </recommendedName>
</protein>
<gene>
    <name evidence="3" type="ORF">Cci01nite_36370</name>
</gene>
<dbReference type="Pfam" id="PF00535">
    <property type="entry name" value="Glycos_transf_2"/>
    <property type="match status" value="1"/>
</dbReference>
<dbReference type="Proteomes" id="UP000659904">
    <property type="component" value="Unassembled WGS sequence"/>
</dbReference>
<dbReference type="RefSeq" id="WP_239165509.1">
    <property type="nucleotide sequence ID" value="NZ_BONH01000015.1"/>
</dbReference>
<comment type="caution">
    <text evidence="3">The sequence shown here is derived from an EMBL/GenBank/DDBJ whole genome shotgun (WGS) entry which is preliminary data.</text>
</comment>
<evidence type="ECO:0000259" key="2">
    <source>
        <dbReference type="Pfam" id="PF00535"/>
    </source>
</evidence>
<dbReference type="InterPro" id="IPR029044">
    <property type="entry name" value="Nucleotide-diphossugar_trans"/>
</dbReference>
<proteinExistence type="predicted"/>
<dbReference type="InterPro" id="IPR050834">
    <property type="entry name" value="Glycosyltransf_2"/>
</dbReference>
<name>A0A8J3KGL8_9ACTN</name>
<sequence>MKHKVNTGRFDGTRGARPVAAGSMTVGGTPAARPAAGGAAVDTTSAERRDWPAVGVVIPTRNRPELLRKALDAVRAQDYPGPLRVIVVFDQAEPDLQLATADHRPVLVLANWRQVGLAGARNTGIAALDTELVAFCDDDDVWHPSKLRRQVDALVRTPDAEFATCAIEVEFEGVGHPRLAGTDAVTVEHLARSRMSMLHSSGFLARREALLESGVIGPVSEDAPGSQNEDWDLLLRAARRHPIVHVDEPLVRVLWGRSSFYAYEYSTKISSLRWMMARHPEISGCRPGAARVYGQLACWSAAAGDKRQAWRWTRETVRNNWREPRAAIALAALTGAVKVETVLTALHRRGHGI</sequence>
<dbReference type="AlphaFoldDB" id="A0A8J3KGL8"/>
<feature type="region of interest" description="Disordered" evidence="1">
    <location>
        <begin position="1"/>
        <end position="20"/>
    </location>
</feature>
<organism evidence="3 4">
    <name type="scientific">Catellatospora citrea</name>
    <dbReference type="NCBI Taxonomy" id="53366"/>
    <lineage>
        <taxon>Bacteria</taxon>
        <taxon>Bacillati</taxon>
        <taxon>Actinomycetota</taxon>
        <taxon>Actinomycetes</taxon>
        <taxon>Micromonosporales</taxon>
        <taxon>Micromonosporaceae</taxon>
        <taxon>Catellatospora</taxon>
    </lineage>
</organism>
<accession>A0A8J3KGL8</accession>
<dbReference type="Gene3D" id="3.90.550.10">
    <property type="entry name" value="Spore Coat Polysaccharide Biosynthesis Protein SpsA, Chain A"/>
    <property type="match status" value="1"/>
</dbReference>
<feature type="domain" description="Glycosyltransferase 2-like" evidence="2">
    <location>
        <begin position="56"/>
        <end position="202"/>
    </location>
</feature>
<evidence type="ECO:0000313" key="3">
    <source>
        <dbReference type="EMBL" id="GIF98543.1"/>
    </source>
</evidence>
<dbReference type="InterPro" id="IPR001173">
    <property type="entry name" value="Glyco_trans_2-like"/>
</dbReference>
<dbReference type="SUPFAM" id="SSF53448">
    <property type="entry name" value="Nucleotide-diphospho-sugar transferases"/>
    <property type="match status" value="1"/>
</dbReference>
<dbReference type="PANTHER" id="PTHR43685:SF2">
    <property type="entry name" value="GLYCOSYLTRANSFERASE 2-LIKE DOMAIN-CONTAINING PROTEIN"/>
    <property type="match status" value="1"/>
</dbReference>
<evidence type="ECO:0000256" key="1">
    <source>
        <dbReference type="SAM" id="MobiDB-lite"/>
    </source>
</evidence>
<evidence type="ECO:0000313" key="4">
    <source>
        <dbReference type="Proteomes" id="UP000659904"/>
    </source>
</evidence>
<keyword evidence="4" id="KW-1185">Reference proteome</keyword>
<dbReference type="CDD" id="cd00761">
    <property type="entry name" value="Glyco_tranf_GTA_type"/>
    <property type="match status" value="1"/>
</dbReference>
<dbReference type="EMBL" id="BONH01000015">
    <property type="protein sequence ID" value="GIF98543.1"/>
    <property type="molecule type" value="Genomic_DNA"/>
</dbReference>